<dbReference type="RefSeq" id="WP_110673379.1">
    <property type="nucleotide sequence ID" value="NZ_PYBW01000186.1"/>
</dbReference>
<organism evidence="2 3">
    <name type="scientific">Streptomyces tateyamensis</name>
    <dbReference type="NCBI Taxonomy" id="565073"/>
    <lineage>
        <taxon>Bacteria</taxon>
        <taxon>Bacillati</taxon>
        <taxon>Actinomycetota</taxon>
        <taxon>Actinomycetes</taxon>
        <taxon>Kitasatosporales</taxon>
        <taxon>Streptomycetaceae</taxon>
        <taxon>Streptomyces</taxon>
    </lineage>
</organism>
<dbReference type="EMBL" id="PYBW01000186">
    <property type="protein sequence ID" value="PYC66068.1"/>
    <property type="molecule type" value="Genomic_DNA"/>
</dbReference>
<protein>
    <submittedName>
        <fullName evidence="2">GNAT family N-acetyltransferase</fullName>
    </submittedName>
</protein>
<keyword evidence="2" id="KW-0808">Transferase</keyword>
<dbReference type="OrthoDB" id="3771710at2"/>
<proteinExistence type="predicted"/>
<keyword evidence="3" id="KW-1185">Reference proteome</keyword>
<accession>A0A2V4MSU4</accession>
<dbReference type="PROSITE" id="PS51186">
    <property type="entry name" value="GNAT"/>
    <property type="match status" value="1"/>
</dbReference>
<sequence>MEITSLGFRTDVALLAASGSEITDHGTHLVVRTPSNPGFHWGNFLLLPAPPGPGDAARWAALFAMEFPDTKHLAFGVDGVDGRAGLPAEHAALGLTAEVSTVLTAAQLRPPSTAPGAEVRALTGDDDWQQALTLEFACHGLPANERARRFAERRVAGFRAQCEAGNGSWVGAFVAGRLRAGAGLFTAGPTLARFQNVATHPDFRRRGLASAVLRHAARHALPDGPTTRTLVIVADPDYHAVRLYRSLGFMDTEHQVQLHRAS</sequence>
<feature type="domain" description="N-acetyltransferase" evidence="1">
    <location>
        <begin position="117"/>
        <end position="262"/>
    </location>
</feature>
<evidence type="ECO:0000313" key="3">
    <source>
        <dbReference type="Proteomes" id="UP000248039"/>
    </source>
</evidence>
<reference evidence="2 3" key="1">
    <citation type="submission" date="2018-03" db="EMBL/GenBank/DDBJ databases">
        <title>Bioinformatic expansion and discovery of thiopeptide antibiotics.</title>
        <authorList>
            <person name="Schwalen C.J."/>
            <person name="Hudson G.A."/>
            <person name="Mitchell D.A."/>
        </authorList>
    </citation>
    <scope>NUCLEOTIDE SEQUENCE [LARGE SCALE GENOMIC DNA]</scope>
    <source>
        <strain evidence="2 3">ATCC 21389</strain>
    </source>
</reference>
<evidence type="ECO:0000313" key="2">
    <source>
        <dbReference type="EMBL" id="PYC66068.1"/>
    </source>
</evidence>
<dbReference type="AlphaFoldDB" id="A0A2V4MSU4"/>
<dbReference type="SUPFAM" id="SSF55729">
    <property type="entry name" value="Acyl-CoA N-acyltransferases (Nat)"/>
    <property type="match status" value="1"/>
</dbReference>
<dbReference type="Pfam" id="PF00583">
    <property type="entry name" value="Acetyltransf_1"/>
    <property type="match status" value="1"/>
</dbReference>
<comment type="caution">
    <text evidence="2">The sequence shown here is derived from an EMBL/GenBank/DDBJ whole genome shotgun (WGS) entry which is preliminary data.</text>
</comment>
<dbReference type="CDD" id="cd04301">
    <property type="entry name" value="NAT_SF"/>
    <property type="match status" value="1"/>
</dbReference>
<dbReference type="InterPro" id="IPR016181">
    <property type="entry name" value="Acyl_CoA_acyltransferase"/>
</dbReference>
<evidence type="ECO:0000259" key="1">
    <source>
        <dbReference type="PROSITE" id="PS51186"/>
    </source>
</evidence>
<dbReference type="GO" id="GO:0016747">
    <property type="term" value="F:acyltransferase activity, transferring groups other than amino-acyl groups"/>
    <property type="evidence" value="ECO:0007669"/>
    <property type="project" value="InterPro"/>
</dbReference>
<dbReference type="Gene3D" id="3.40.630.30">
    <property type="match status" value="1"/>
</dbReference>
<name>A0A2V4MSU4_9ACTN</name>
<gene>
    <name evidence="2" type="ORF">C7C46_31750</name>
</gene>
<dbReference type="InterPro" id="IPR000182">
    <property type="entry name" value="GNAT_dom"/>
</dbReference>
<dbReference type="Proteomes" id="UP000248039">
    <property type="component" value="Unassembled WGS sequence"/>
</dbReference>